<dbReference type="Proteomes" id="UP001605036">
    <property type="component" value="Unassembled WGS sequence"/>
</dbReference>
<dbReference type="PANTHER" id="PTHR16017:SF0">
    <property type="entry name" value="WD REPEAT-CONTAINING PROTEIN 70"/>
    <property type="match status" value="1"/>
</dbReference>
<protein>
    <recommendedName>
        <fullName evidence="7">Transducin/WD40 repeat-like superfamily protein</fullName>
    </recommendedName>
</protein>
<dbReference type="SMART" id="SM00320">
    <property type="entry name" value="WD40"/>
    <property type="match status" value="5"/>
</dbReference>
<dbReference type="PANTHER" id="PTHR16017">
    <property type="entry name" value="GASTRULATION DEFECTIVE PROTEIN 1-RELATED"/>
    <property type="match status" value="1"/>
</dbReference>
<evidence type="ECO:0000256" key="3">
    <source>
        <dbReference type="PROSITE-ProRule" id="PRU00221"/>
    </source>
</evidence>
<evidence type="ECO:0000256" key="2">
    <source>
        <dbReference type="ARBA" id="ARBA00022737"/>
    </source>
</evidence>
<dbReference type="EMBL" id="JBHFFA010000004">
    <property type="protein sequence ID" value="KAL2632458.1"/>
    <property type="molecule type" value="Genomic_DNA"/>
</dbReference>
<sequence>MTDRKKIDFWKKPSQSSLWPYQKQSAAHSVPFVQPKTVSDKDERKNGDSSSDEETGDIPSPGDIEYEAELHAGLRASFPLSFGKQENKVVPLENVHLKTRRPGTGEDREHRSSGSSENVSGIRDGNKEVVRPSILRKTRPEIGHEQSRMPPQYVREEEPMVGPQINSVGDRGQQNSDSDEALESGPPASSGRFMVDDSSEEDDENEDEFRVPVSNQVVLKGHTKVVSALAVDPTGSRVLTGGYDYNVRMYDFQGMNAQLRSFRQLEPSEGHQLRSLSWSPTADMFIAVTGSAQAKIFDRDGFTLGEFLKGDMYIRDLKNTKGHISGLTAGQWHPKEREKALTSSEDGSLRIWDVTDFKTQKQVIKPRLSRPGRVSVTTCCWGQDGKCLAGGLADGSVQVWNVRAGWGSRPDIYIEKAHEAGDDVTGLCMSADGYTLLSRSTDSTMKVWDLRQTKRAVGVFDGLPNSYSQTNVSFSPDERLCLTGTSIEKGGQAGGLIVFFSKTKLELVRKIGLSASQSVVCTHWHARLNQIFATVGDKKEGGTHVLYDPALSERGALVCVGRAPRKKSADDYELKPVIHNPHALPMFRNEPSRKRQREKARLDPVKSKRPDLPVTGPGFGGRVGTTKGSLLTQYLMKEGGMIKETWMDEDPREAILKHAEAAAKDPQIIAPAYAETQPQTLFYESEEEKEDFQCSFPGSILLRLRVHSIIIYSLIKMVPVLQQRRLQVVQVIKK</sequence>
<dbReference type="InterPro" id="IPR019775">
    <property type="entry name" value="WD40_repeat_CS"/>
</dbReference>
<proteinExistence type="predicted"/>
<feature type="compositionally biased region" description="Basic and acidic residues" evidence="4">
    <location>
        <begin position="38"/>
        <end position="47"/>
    </location>
</feature>
<evidence type="ECO:0000313" key="6">
    <source>
        <dbReference type="Proteomes" id="UP001605036"/>
    </source>
</evidence>
<feature type="compositionally biased region" description="Polar residues" evidence="4">
    <location>
        <begin position="164"/>
        <end position="176"/>
    </location>
</feature>
<evidence type="ECO:0000256" key="1">
    <source>
        <dbReference type="ARBA" id="ARBA00022574"/>
    </source>
</evidence>
<dbReference type="InterPro" id="IPR036322">
    <property type="entry name" value="WD40_repeat_dom_sf"/>
</dbReference>
<reference evidence="5 6" key="1">
    <citation type="submission" date="2024-09" db="EMBL/GenBank/DDBJ databases">
        <title>Chromosome-scale assembly of Riccia fluitans.</title>
        <authorList>
            <person name="Paukszto L."/>
            <person name="Sawicki J."/>
            <person name="Karawczyk K."/>
            <person name="Piernik-Szablinska J."/>
            <person name="Szczecinska M."/>
            <person name="Mazdziarz M."/>
        </authorList>
    </citation>
    <scope>NUCLEOTIDE SEQUENCE [LARGE SCALE GENOMIC DNA]</scope>
    <source>
        <strain evidence="5">Rf_01</strain>
        <tissue evidence="5">Aerial parts of the thallus</tissue>
    </source>
</reference>
<comment type="caution">
    <text evidence="5">The sequence shown here is derived from an EMBL/GenBank/DDBJ whole genome shotgun (WGS) entry which is preliminary data.</text>
</comment>
<dbReference type="PROSITE" id="PS00678">
    <property type="entry name" value="WD_REPEATS_1"/>
    <property type="match status" value="1"/>
</dbReference>
<feature type="compositionally biased region" description="Basic and acidic residues" evidence="4">
    <location>
        <begin position="599"/>
        <end position="611"/>
    </location>
</feature>
<dbReference type="PROSITE" id="PS50294">
    <property type="entry name" value="WD_REPEATS_REGION"/>
    <property type="match status" value="2"/>
</dbReference>
<feature type="repeat" description="WD" evidence="3">
    <location>
        <begin position="219"/>
        <end position="260"/>
    </location>
</feature>
<dbReference type="AlphaFoldDB" id="A0ABD1YP53"/>
<feature type="repeat" description="WD" evidence="3">
    <location>
        <begin position="424"/>
        <end position="458"/>
    </location>
</feature>
<keyword evidence="2" id="KW-0677">Repeat</keyword>
<keyword evidence="1 3" id="KW-0853">WD repeat</keyword>
<feature type="compositionally biased region" description="Basic and acidic residues" evidence="4">
    <location>
        <begin position="103"/>
        <end position="112"/>
    </location>
</feature>
<feature type="compositionally biased region" description="Basic and acidic residues" evidence="4">
    <location>
        <begin position="138"/>
        <end position="147"/>
    </location>
</feature>
<feature type="compositionally biased region" description="Polar residues" evidence="4">
    <location>
        <begin position="14"/>
        <end position="27"/>
    </location>
</feature>
<dbReference type="InterPro" id="IPR020472">
    <property type="entry name" value="WD40_PAC1"/>
</dbReference>
<dbReference type="Gene3D" id="2.130.10.10">
    <property type="entry name" value="YVTN repeat-like/Quinoprotein amine dehydrogenase"/>
    <property type="match status" value="2"/>
</dbReference>
<dbReference type="PROSITE" id="PS50082">
    <property type="entry name" value="WD_REPEATS_2"/>
    <property type="match status" value="3"/>
</dbReference>
<evidence type="ECO:0008006" key="7">
    <source>
        <dbReference type="Google" id="ProtNLM"/>
    </source>
</evidence>
<feature type="repeat" description="WD" evidence="3">
    <location>
        <begin position="320"/>
        <end position="362"/>
    </location>
</feature>
<dbReference type="SUPFAM" id="SSF50978">
    <property type="entry name" value="WD40 repeat-like"/>
    <property type="match status" value="1"/>
</dbReference>
<evidence type="ECO:0000256" key="4">
    <source>
        <dbReference type="SAM" id="MobiDB-lite"/>
    </source>
</evidence>
<organism evidence="5 6">
    <name type="scientific">Riccia fluitans</name>
    <dbReference type="NCBI Taxonomy" id="41844"/>
    <lineage>
        <taxon>Eukaryota</taxon>
        <taxon>Viridiplantae</taxon>
        <taxon>Streptophyta</taxon>
        <taxon>Embryophyta</taxon>
        <taxon>Marchantiophyta</taxon>
        <taxon>Marchantiopsida</taxon>
        <taxon>Marchantiidae</taxon>
        <taxon>Marchantiales</taxon>
        <taxon>Ricciaceae</taxon>
        <taxon>Riccia</taxon>
    </lineage>
</organism>
<evidence type="ECO:0000313" key="5">
    <source>
        <dbReference type="EMBL" id="KAL2632458.1"/>
    </source>
</evidence>
<dbReference type="Pfam" id="PF00400">
    <property type="entry name" value="WD40"/>
    <property type="match status" value="4"/>
</dbReference>
<accession>A0ABD1YP53</accession>
<dbReference type="InterPro" id="IPR051858">
    <property type="entry name" value="WD_repeat_GAD-1"/>
</dbReference>
<dbReference type="InterPro" id="IPR015943">
    <property type="entry name" value="WD40/YVTN_repeat-like_dom_sf"/>
</dbReference>
<feature type="compositionally biased region" description="Acidic residues" evidence="4">
    <location>
        <begin position="197"/>
        <end position="207"/>
    </location>
</feature>
<keyword evidence="6" id="KW-1185">Reference proteome</keyword>
<name>A0ABD1YP53_9MARC</name>
<gene>
    <name evidence="5" type="ORF">R1flu_017144</name>
</gene>
<feature type="region of interest" description="Disordered" evidence="4">
    <location>
        <begin position="82"/>
        <end position="210"/>
    </location>
</feature>
<feature type="region of interest" description="Disordered" evidence="4">
    <location>
        <begin position="14"/>
        <end position="70"/>
    </location>
</feature>
<dbReference type="InterPro" id="IPR001680">
    <property type="entry name" value="WD40_rpt"/>
</dbReference>
<dbReference type="PRINTS" id="PR00320">
    <property type="entry name" value="GPROTEINBRPT"/>
</dbReference>
<dbReference type="FunFam" id="2.130.10.10:FF:000245">
    <property type="entry name" value="WD repeat-containing protein 70"/>
    <property type="match status" value="1"/>
</dbReference>
<feature type="region of interest" description="Disordered" evidence="4">
    <location>
        <begin position="583"/>
        <end position="619"/>
    </location>
</feature>